<evidence type="ECO:0000256" key="1">
    <source>
        <dbReference type="SAM" id="SignalP"/>
    </source>
</evidence>
<feature type="chain" id="PRO_5043982567" evidence="1">
    <location>
        <begin position="19"/>
        <end position="318"/>
    </location>
</feature>
<evidence type="ECO:0000313" key="2">
    <source>
        <dbReference type="EMBL" id="WPU63268.1"/>
    </source>
</evidence>
<dbReference type="RefSeq" id="WP_321389669.1">
    <property type="nucleotide sequence ID" value="NZ_CP139487.1"/>
</dbReference>
<proteinExistence type="predicted"/>
<protein>
    <submittedName>
        <fullName evidence="2">Uncharacterized protein</fullName>
    </submittedName>
</protein>
<evidence type="ECO:0000313" key="3">
    <source>
        <dbReference type="Proteomes" id="UP001324634"/>
    </source>
</evidence>
<dbReference type="KEGG" id="psti:SOO65_11285"/>
<gene>
    <name evidence="2" type="ORF">SOO65_11285</name>
</gene>
<accession>A0AAX4HJ76</accession>
<organism evidence="2 3">
    <name type="scientific">Peredibacter starrii</name>
    <dbReference type="NCBI Taxonomy" id="28202"/>
    <lineage>
        <taxon>Bacteria</taxon>
        <taxon>Pseudomonadati</taxon>
        <taxon>Bdellovibrionota</taxon>
        <taxon>Bacteriovoracia</taxon>
        <taxon>Bacteriovoracales</taxon>
        <taxon>Bacteriovoracaceae</taxon>
        <taxon>Peredibacter</taxon>
    </lineage>
</organism>
<dbReference type="EMBL" id="CP139487">
    <property type="protein sequence ID" value="WPU63268.1"/>
    <property type="molecule type" value="Genomic_DNA"/>
</dbReference>
<dbReference type="AlphaFoldDB" id="A0AAX4HJ76"/>
<reference evidence="2 3" key="1">
    <citation type="submission" date="2023-11" db="EMBL/GenBank/DDBJ databases">
        <title>Peredibacter starrii A3.12.</title>
        <authorList>
            <person name="Mitchell R.J."/>
        </authorList>
    </citation>
    <scope>NUCLEOTIDE SEQUENCE [LARGE SCALE GENOMIC DNA]</scope>
    <source>
        <strain evidence="2 3">A3.12</strain>
    </source>
</reference>
<keyword evidence="1" id="KW-0732">Signal</keyword>
<dbReference type="Proteomes" id="UP001324634">
    <property type="component" value="Chromosome"/>
</dbReference>
<keyword evidence="3" id="KW-1185">Reference proteome</keyword>
<name>A0AAX4HJ76_9BACT</name>
<feature type="signal peptide" evidence="1">
    <location>
        <begin position="1"/>
        <end position="18"/>
    </location>
</feature>
<sequence>MKIKMCVLLSMLAFNAFAGQDRGGGDICENQIKIIRDDLANWIQKDGHKNLKLSGIDSNQYALGMLDQIKQAKIKCVGQGDSGYPVEVYGSPKVCRFDKGLLKRPTITCSREDFMKLNETNQYVLIHHEYAGLAGIESPNKDDSHYQVSNQISSYLVDMVVKRLSVKTTSPDQPDFSLIRKRVINTLKSRANGSLTCELKAGGMVWSESRSQEDAIAHQMANIISIAPEIKMNHIEGKVLLTFRGPWASYMNDMSAINNPEHYGNEFYEVTLTYLEDESTLVQATQKEYSDGPHSSGSDLNPIETMEYRVVGIRSCDF</sequence>